<sequence length="37" mass="3999">MKTVVEQAIPDKPLFSIVPPRIRLNTQSIPVEAPGVG</sequence>
<reference evidence="1 2" key="1">
    <citation type="submission" date="2017-03" db="EMBL/GenBank/DDBJ databases">
        <title>Genome analysis of strain PAMC 26510.</title>
        <authorList>
            <person name="Oh H.-M."/>
            <person name="Yang J.-A."/>
        </authorList>
    </citation>
    <scope>NUCLEOTIDE SEQUENCE [LARGE SCALE GENOMIC DNA]</scope>
    <source>
        <strain evidence="1 2">PAMC 26510</strain>
    </source>
</reference>
<organism evidence="1 2">
    <name type="scientific">Caballeronia sordidicola</name>
    <name type="common">Burkholderia sordidicola</name>
    <dbReference type="NCBI Taxonomy" id="196367"/>
    <lineage>
        <taxon>Bacteria</taxon>
        <taxon>Pseudomonadati</taxon>
        <taxon>Pseudomonadota</taxon>
        <taxon>Betaproteobacteria</taxon>
        <taxon>Burkholderiales</taxon>
        <taxon>Burkholderiaceae</taxon>
        <taxon>Caballeronia</taxon>
    </lineage>
</organism>
<evidence type="ECO:0000313" key="1">
    <source>
        <dbReference type="EMBL" id="OTP70012.1"/>
    </source>
</evidence>
<dbReference type="AlphaFoldDB" id="A0A242MFD5"/>
<dbReference type="Proteomes" id="UP000194546">
    <property type="component" value="Unassembled WGS sequence"/>
</dbReference>
<protein>
    <submittedName>
        <fullName evidence="1">Uncharacterized protein</fullName>
    </submittedName>
</protein>
<name>A0A242MFD5_CABSO</name>
<proteinExistence type="predicted"/>
<accession>A0A242MFD5</accession>
<dbReference type="EMBL" id="NBTY01000144">
    <property type="protein sequence ID" value="OTP70012.1"/>
    <property type="molecule type" value="Genomic_DNA"/>
</dbReference>
<gene>
    <name evidence="1" type="ORF">PAMC26510_26060</name>
</gene>
<evidence type="ECO:0000313" key="2">
    <source>
        <dbReference type="Proteomes" id="UP000194546"/>
    </source>
</evidence>
<comment type="caution">
    <text evidence="1">The sequence shown here is derived from an EMBL/GenBank/DDBJ whole genome shotgun (WGS) entry which is preliminary data.</text>
</comment>